<sequence length="232" mass="23833">MPAEQAGGAWSSVMEVQAGDSCGFPEKLAHPRLPQGLGHGTEVGSPEGLAWGKMDQGIHDPLGHQSKPAPPSNRRGDTALGGAGAPMCTRELPSRRKGSRQCETEAALALTGRKARSTCLSLAPGPRVNSPPECGGPVRSVSGSWPSSEFLPSAGDRSGLSLAPGPRVNSSRVRGTGQCGGPVRSVSGSRPSSEFLPSAEDRSGLSLAPGPRVNSSRVRGTGQVCLWLPALM</sequence>
<proteinExistence type="predicted"/>
<accession>A0ABQ9ULF5</accession>
<name>A0ABQ9ULF5_SAGOE</name>
<dbReference type="EMBL" id="JASSZA010000012">
    <property type="protein sequence ID" value="KAK2097072.1"/>
    <property type="molecule type" value="Genomic_DNA"/>
</dbReference>
<organism evidence="2 3">
    <name type="scientific">Saguinus oedipus</name>
    <name type="common">Cotton-top tamarin</name>
    <name type="synonym">Oedipomidas oedipus</name>
    <dbReference type="NCBI Taxonomy" id="9490"/>
    <lineage>
        <taxon>Eukaryota</taxon>
        <taxon>Metazoa</taxon>
        <taxon>Chordata</taxon>
        <taxon>Craniata</taxon>
        <taxon>Vertebrata</taxon>
        <taxon>Euteleostomi</taxon>
        <taxon>Mammalia</taxon>
        <taxon>Eutheria</taxon>
        <taxon>Euarchontoglires</taxon>
        <taxon>Primates</taxon>
        <taxon>Haplorrhini</taxon>
        <taxon>Platyrrhini</taxon>
        <taxon>Cebidae</taxon>
        <taxon>Callitrichinae</taxon>
        <taxon>Saguinus</taxon>
    </lineage>
</organism>
<protein>
    <submittedName>
        <fullName evidence="2">Uncharacterized protein</fullName>
    </submittedName>
</protein>
<reference evidence="2 3" key="1">
    <citation type="submission" date="2023-05" db="EMBL/GenBank/DDBJ databases">
        <title>B98-5 Cell Line De Novo Hybrid Assembly: An Optical Mapping Approach.</title>
        <authorList>
            <person name="Kananen K."/>
            <person name="Auerbach J.A."/>
            <person name="Kautto E."/>
            <person name="Blachly J.S."/>
        </authorList>
    </citation>
    <scope>NUCLEOTIDE SEQUENCE [LARGE SCALE GENOMIC DNA]</scope>
    <source>
        <strain evidence="2">B95-8</strain>
        <tissue evidence="2">Cell line</tissue>
    </source>
</reference>
<comment type="caution">
    <text evidence="2">The sequence shown here is derived from an EMBL/GenBank/DDBJ whole genome shotgun (WGS) entry which is preliminary data.</text>
</comment>
<dbReference type="Proteomes" id="UP001266305">
    <property type="component" value="Unassembled WGS sequence"/>
</dbReference>
<feature type="region of interest" description="Disordered" evidence="1">
    <location>
        <begin position="22"/>
        <end position="219"/>
    </location>
</feature>
<evidence type="ECO:0000256" key="1">
    <source>
        <dbReference type="SAM" id="MobiDB-lite"/>
    </source>
</evidence>
<gene>
    <name evidence="2" type="ORF">P7K49_026106</name>
</gene>
<keyword evidence="3" id="KW-1185">Reference proteome</keyword>
<evidence type="ECO:0000313" key="2">
    <source>
        <dbReference type="EMBL" id="KAK2097072.1"/>
    </source>
</evidence>
<feature type="compositionally biased region" description="Low complexity" evidence="1">
    <location>
        <begin position="181"/>
        <end position="193"/>
    </location>
</feature>
<evidence type="ECO:0000313" key="3">
    <source>
        <dbReference type="Proteomes" id="UP001266305"/>
    </source>
</evidence>